<dbReference type="AlphaFoldDB" id="K9XYQ5"/>
<name>K9XYQ5_STAC7</name>
<proteinExistence type="predicted"/>
<reference evidence="2" key="1">
    <citation type="journal article" date="2013" name="Proc. Natl. Acad. Sci. U.S.A.">
        <title>Improving the coverage of the cyanobacterial phylum using diversity-driven genome sequencing.</title>
        <authorList>
            <person name="Shih P.M."/>
            <person name="Wu D."/>
            <person name="Latifi A."/>
            <person name="Axen S.D."/>
            <person name="Fewer D.P."/>
            <person name="Talla E."/>
            <person name="Calteau A."/>
            <person name="Cai F."/>
            <person name="Tandeau de Marsac N."/>
            <person name="Rippka R."/>
            <person name="Herdman M."/>
            <person name="Sivonen K."/>
            <person name="Coursin T."/>
            <person name="Laurent T."/>
            <person name="Goodwin L."/>
            <person name="Nolan M."/>
            <person name="Davenport K.W."/>
            <person name="Han C.S."/>
            <person name="Rubin E.M."/>
            <person name="Eisen J.A."/>
            <person name="Woyke T."/>
            <person name="Gugger M."/>
            <person name="Kerfeld C.A."/>
        </authorList>
    </citation>
    <scope>NUCLEOTIDE SEQUENCE [LARGE SCALE GENOMIC DNA]</scope>
    <source>
        <strain evidence="2">ATCC 29371 / PCC 7437</strain>
    </source>
</reference>
<dbReference type="STRING" id="111780.Sta7437_4262"/>
<keyword evidence="2" id="KW-1185">Reference proteome</keyword>
<gene>
    <name evidence="1" type="ordered locus">Sta7437_4262</name>
</gene>
<evidence type="ECO:0000313" key="1">
    <source>
        <dbReference type="EMBL" id="AFZ37735.1"/>
    </source>
</evidence>
<organism evidence="1 2">
    <name type="scientific">Stanieria cyanosphaera (strain ATCC 29371 / PCC 7437)</name>
    <dbReference type="NCBI Taxonomy" id="111780"/>
    <lineage>
        <taxon>Bacteria</taxon>
        <taxon>Bacillati</taxon>
        <taxon>Cyanobacteriota</taxon>
        <taxon>Cyanophyceae</taxon>
        <taxon>Pleurocapsales</taxon>
        <taxon>Dermocarpellaceae</taxon>
        <taxon>Stanieria</taxon>
    </lineage>
</organism>
<evidence type="ECO:0000313" key="2">
    <source>
        <dbReference type="Proteomes" id="UP000010473"/>
    </source>
</evidence>
<protein>
    <submittedName>
        <fullName evidence="1">Uncharacterized protein</fullName>
    </submittedName>
</protein>
<dbReference type="KEGG" id="scs:Sta7437_4262"/>
<dbReference type="PATRIC" id="fig|111780.3.peg.4415"/>
<dbReference type="HOGENOM" id="CLU_058236_0_0_3"/>
<accession>K9XYQ5</accession>
<dbReference type="OrthoDB" id="9778153at2"/>
<dbReference type="Proteomes" id="UP000010473">
    <property type="component" value="Chromosome"/>
</dbReference>
<sequence length="292" mass="33066">MFSSLKALLGTIVDYAGLFPPAKLTLRDAIALYARYLQTSDQWMLGRFVLPLSQLQDLEKLVTDVNTIVNHWLLSVILSENWELELKQIQAFNYRNKIQIASVEFPILSPEEISRAIFLIPNEIESFFEIPLSENLETYLSVLKGTKASAKIRTGGLNVKAFPSVEQLCRFIFASAEVQVPFKATAGLHHALPGKYPVSYEPDSLSVAMQGFINVTLLAALVYWQKITQQEAVLVLQESSSESFQFQEDHITWNDKQLTTSEIKQSRQLFYRSFGSCSFQEPLDELESLSLT</sequence>
<dbReference type="RefSeq" id="WP_015195389.1">
    <property type="nucleotide sequence ID" value="NC_019748.1"/>
</dbReference>
<dbReference type="eggNOG" id="COG0124">
    <property type="taxonomic scope" value="Bacteria"/>
</dbReference>
<dbReference type="EMBL" id="CP003653">
    <property type="protein sequence ID" value="AFZ37735.1"/>
    <property type="molecule type" value="Genomic_DNA"/>
</dbReference>